<feature type="region of interest" description="Disordered" evidence="1">
    <location>
        <begin position="113"/>
        <end position="140"/>
    </location>
</feature>
<dbReference type="Proteomes" id="UP001328107">
    <property type="component" value="Unassembled WGS sequence"/>
</dbReference>
<comment type="caution">
    <text evidence="2">The sequence shown here is derived from an EMBL/GenBank/DDBJ whole genome shotgun (WGS) entry which is preliminary data.</text>
</comment>
<feature type="non-terminal residue" evidence="2">
    <location>
        <position position="1"/>
    </location>
</feature>
<evidence type="ECO:0000256" key="1">
    <source>
        <dbReference type="SAM" id="MobiDB-lite"/>
    </source>
</evidence>
<organism evidence="2 3">
    <name type="scientific">Pristionchus mayeri</name>
    <dbReference type="NCBI Taxonomy" id="1317129"/>
    <lineage>
        <taxon>Eukaryota</taxon>
        <taxon>Metazoa</taxon>
        <taxon>Ecdysozoa</taxon>
        <taxon>Nematoda</taxon>
        <taxon>Chromadorea</taxon>
        <taxon>Rhabditida</taxon>
        <taxon>Rhabditina</taxon>
        <taxon>Diplogasteromorpha</taxon>
        <taxon>Diplogasteroidea</taxon>
        <taxon>Neodiplogasteridae</taxon>
        <taxon>Pristionchus</taxon>
    </lineage>
</organism>
<accession>A0AAN4ZLN0</accession>
<gene>
    <name evidence="2" type="ORF">PMAYCL1PPCAC_10888</name>
</gene>
<protein>
    <submittedName>
        <fullName evidence="2">Uncharacterized protein</fullName>
    </submittedName>
</protein>
<name>A0AAN4ZLN0_9BILA</name>
<evidence type="ECO:0000313" key="2">
    <source>
        <dbReference type="EMBL" id="GMR40693.1"/>
    </source>
</evidence>
<evidence type="ECO:0000313" key="3">
    <source>
        <dbReference type="Proteomes" id="UP001328107"/>
    </source>
</evidence>
<feature type="compositionally biased region" description="Low complexity" evidence="1">
    <location>
        <begin position="113"/>
        <end position="131"/>
    </location>
</feature>
<dbReference type="EMBL" id="BTRK01000003">
    <property type="protein sequence ID" value="GMR40693.1"/>
    <property type="molecule type" value="Genomic_DNA"/>
</dbReference>
<reference evidence="3" key="1">
    <citation type="submission" date="2022-10" db="EMBL/GenBank/DDBJ databases">
        <title>Genome assembly of Pristionchus species.</title>
        <authorList>
            <person name="Yoshida K."/>
            <person name="Sommer R.J."/>
        </authorList>
    </citation>
    <scope>NUCLEOTIDE SEQUENCE [LARGE SCALE GENOMIC DNA]</scope>
    <source>
        <strain evidence="3">RS5460</strain>
    </source>
</reference>
<feature type="non-terminal residue" evidence="2">
    <location>
        <position position="226"/>
    </location>
</feature>
<proteinExistence type="predicted"/>
<dbReference type="AlphaFoldDB" id="A0AAN4ZLN0"/>
<keyword evidence="3" id="KW-1185">Reference proteome</keyword>
<sequence length="226" mass="22382">VSVSNDDFDSDASIISTIYLGSDSDSEERAIEDSAEAVSPAAVSSHNVSAKLDDDSEYSDEQLLADCALIRQMYLAKFGKKAVCDAVAAFATPIEAAAPSAAATIQSEPAHAAATAAAASEESASDGQAAATASEGPTQTTAPAVASIHLTASAYTVGPAAPAAHVDATEAAATAAPGKDTIDPASLETATAALQAVTPPAADPARWTAKQTGVETFQAAAESSAA</sequence>